<dbReference type="InterPro" id="IPR002508">
    <property type="entry name" value="MurNAc-LAA_cat"/>
</dbReference>
<name>A0A1H7XNG3_9BACI</name>
<dbReference type="SMART" id="SM00646">
    <property type="entry name" value="Ami_3"/>
    <property type="match status" value="1"/>
</dbReference>
<organism evidence="3 4">
    <name type="scientific">Mesobacillus persicus</name>
    <dbReference type="NCBI Taxonomy" id="930146"/>
    <lineage>
        <taxon>Bacteria</taxon>
        <taxon>Bacillati</taxon>
        <taxon>Bacillota</taxon>
        <taxon>Bacilli</taxon>
        <taxon>Bacillales</taxon>
        <taxon>Bacillaceae</taxon>
        <taxon>Mesobacillus</taxon>
    </lineage>
</organism>
<evidence type="ECO:0000256" key="1">
    <source>
        <dbReference type="ARBA" id="ARBA00022801"/>
    </source>
</evidence>
<dbReference type="InterPro" id="IPR050695">
    <property type="entry name" value="N-acetylmuramoyl_amidase_3"/>
</dbReference>
<dbReference type="InterPro" id="IPR007730">
    <property type="entry name" value="SPOR-like_dom"/>
</dbReference>
<dbReference type="CDD" id="cd02696">
    <property type="entry name" value="MurNAc-LAA"/>
    <property type="match status" value="1"/>
</dbReference>
<dbReference type="Gene3D" id="3.30.70.1070">
    <property type="entry name" value="Sporulation related repeat"/>
    <property type="match status" value="1"/>
</dbReference>
<dbReference type="Gene3D" id="3.40.630.40">
    <property type="entry name" value="Zn-dependent exopeptidases"/>
    <property type="match status" value="1"/>
</dbReference>
<dbReference type="PANTHER" id="PTHR30404">
    <property type="entry name" value="N-ACETYLMURAMOYL-L-ALANINE AMIDASE"/>
    <property type="match status" value="1"/>
</dbReference>
<dbReference type="SUPFAM" id="SSF110997">
    <property type="entry name" value="Sporulation related repeat"/>
    <property type="match status" value="1"/>
</dbReference>
<feature type="domain" description="SPOR" evidence="2">
    <location>
        <begin position="191"/>
        <end position="267"/>
    </location>
</feature>
<dbReference type="OrthoDB" id="9763643at2"/>
<dbReference type="Proteomes" id="UP000198553">
    <property type="component" value="Unassembled WGS sequence"/>
</dbReference>
<accession>A0A1H7XNG3</accession>
<dbReference type="SUPFAM" id="SSF53187">
    <property type="entry name" value="Zn-dependent exopeptidases"/>
    <property type="match status" value="1"/>
</dbReference>
<dbReference type="STRING" id="930146.SAMN05192533_102261"/>
<evidence type="ECO:0000313" key="3">
    <source>
        <dbReference type="EMBL" id="SEM34529.1"/>
    </source>
</evidence>
<protein>
    <submittedName>
        <fullName evidence="3">N-acetylmuramoyl-L-alanine amidase</fullName>
    </submittedName>
</protein>
<dbReference type="RefSeq" id="WP_090741359.1">
    <property type="nucleotide sequence ID" value="NZ_FOBW01000002.1"/>
</dbReference>
<keyword evidence="4" id="KW-1185">Reference proteome</keyword>
<dbReference type="GO" id="GO:0030288">
    <property type="term" value="C:outer membrane-bounded periplasmic space"/>
    <property type="evidence" value="ECO:0007669"/>
    <property type="project" value="TreeGrafter"/>
</dbReference>
<dbReference type="Pfam" id="PF05036">
    <property type="entry name" value="SPOR"/>
    <property type="match status" value="1"/>
</dbReference>
<sequence length="267" mass="30278">MGKLVALCDGHGANTAGKRSPDGMRENEFNKAVMNHLKVELERHGLDTLLVAPTDADTSLSTRTNLANAKNADIYVSIHANANNGQWGSWGGIETYHYPNSKTGKKLADVIHNEVIKGSPLKNRGVKSANFHVLRETKMPAILLELGFMDSRFDINYLKSDAYRQECAIEIAKGICKYFGITYKEKQAPQPTSNKYYRIQIGAFSNSSNAKQYQEELLEKYNLKTIIKYYSNYHRVQIGAYSSKSNAIRYQEELLKKYNLKTIIKYY</sequence>
<proteinExistence type="predicted"/>
<gene>
    <name evidence="3" type="ORF">SAMN05192533_102261</name>
</gene>
<dbReference type="PROSITE" id="PS51724">
    <property type="entry name" value="SPOR"/>
    <property type="match status" value="1"/>
</dbReference>
<keyword evidence="1" id="KW-0378">Hydrolase</keyword>
<reference evidence="4" key="1">
    <citation type="submission" date="2016-10" db="EMBL/GenBank/DDBJ databases">
        <authorList>
            <person name="Varghese N."/>
            <person name="Submissions S."/>
        </authorList>
    </citation>
    <scope>NUCLEOTIDE SEQUENCE [LARGE SCALE GENOMIC DNA]</scope>
    <source>
        <strain evidence="4">B48,IBRC-M 10115,DSM 25386,CECT 8001</strain>
    </source>
</reference>
<dbReference type="AlphaFoldDB" id="A0A1H7XNG3"/>
<dbReference type="InterPro" id="IPR036680">
    <property type="entry name" value="SPOR-like_sf"/>
</dbReference>
<dbReference type="GO" id="GO:0008745">
    <property type="term" value="F:N-acetylmuramoyl-L-alanine amidase activity"/>
    <property type="evidence" value="ECO:0007669"/>
    <property type="project" value="InterPro"/>
</dbReference>
<dbReference type="EMBL" id="FOBW01000002">
    <property type="protein sequence ID" value="SEM34529.1"/>
    <property type="molecule type" value="Genomic_DNA"/>
</dbReference>
<dbReference type="PANTHER" id="PTHR30404:SF0">
    <property type="entry name" value="N-ACETYLMURAMOYL-L-ALANINE AMIDASE AMIC"/>
    <property type="match status" value="1"/>
</dbReference>
<dbReference type="Pfam" id="PF01520">
    <property type="entry name" value="Amidase_3"/>
    <property type="match status" value="1"/>
</dbReference>
<evidence type="ECO:0000259" key="2">
    <source>
        <dbReference type="PROSITE" id="PS51724"/>
    </source>
</evidence>
<dbReference type="GO" id="GO:0009253">
    <property type="term" value="P:peptidoglycan catabolic process"/>
    <property type="evidence" value="ECO:0007669"/>
    <property type="project" value="InterPro"/>
</dbReference>
<dbReference type="GO" id="GO:0042834">
    <property type="term" value="F:peptidoglycan binding"/>
    <property type="evidence" value="ECO:0007669"/>
    <property type="project" value="InterPro"/>
</dbReference>
<evidence type="ECO:0000313" key="4">
    <source>
        <dbReference type="Proteomes" id="UP000198553"/>
    </source>
</evidence>